<organism evidence="3 4">
    <name type="scientific">Teichococcus coralli</name>
    <dbReference type="NCBI Taxonomy" id="2545983"/>
    <lineage>
        <taxon>Bacteria</taxon>
        <taxon>Pseudomonadati</taxon>
        <taxon>Pseudomonadota</taxon>
        <taxon>Alphaproteobacteria</taxon>
        <taxon>Acetobacterales</taxon>
        <taxon>Roseomonadaceae</taxon>
        <taxon>Roseomonas</taxon>
    </lineage>
</organism>
<proteinExistence type="predicted"/>
<sequence length="76" mass="8184">MLRSFRFLLAAFALAAPLALAGLSGTAEAATPQHRSARSAQHAAAHTSHHRRHAAVKHKTPSRHAARARRTHRPVG</sequence>
<feature type="signal peptide" evidence="2">
    <location>
        <begin position="1"/>
        <end position="29"/>
    </location>
</feature>
<evidence type="ECO:0000313" key="3">
    <source>
        <dbReference type="EMBL" id="MXP65413.1"/>
    </source>
</evidence>
<keyword evidence="2" id="KW-0732">Signal</keyword>
<dbReference type="EMBL" id="SNVJ01000021">
    <property type="protein sequence ID" value="MXP65413.1"/>
    <property type="molecule type" value="Genomic_DNA"/>
</dbReference>
<accession>A0A845BCU1</accession>
<gene>
    <name evidence="3" type="ORF">E0493_18860</name>
</gene>
<comment type="caution">
    <text evidence="3">The sequence shown here is derived from an EMBL/GenBank/DDBJ whole genome shotgun (WGS) entry which is preliminary data.</text>
</comment>
<dbReference type="RefSeq" id="WP_160938823.1">
    <property type="nucleotide sequence ID" value="NZ_SNVJ01000021.1"/>
</dbReference>
<name>A0A845BCU1_9PROT</name>
<protein>
    <submittedName>
        <fullName evidence="3">Uncharacterized protein</fullName>
    </submittedName>
</protein>
<feature type="chain" id="PRO_5032562785" evidence="2">
    <location>
        <begin position="30"/>
        <end position="76"/>
    </location>
</feature>
<feature type="compositionally biased region" description="Basic residues" evidence="1">
    <location>
        <begin position="47"/>
        <end position="76"/>
    </location>
</feature>
<reference evidence="3 4" key="1">
    <citation type="submission" date="2019-03" db="EMBL/GenBank/DDBJ databases">
        <title>Roseomonas sp. a novel Roseomonas species isolated from Sea whip Gorgonian.</title>
        <authorList>
            <person name="Li F."/>
            <person name="Pan X."/>
            <person name="Huang S."/>
            <person name="Li Z."/>
            <person name="Meng B."/>
        </authorList>
    </citation>
    <scope>NUCLEOTIDE SEQUENCE [LARGE SCALE GENOMIC DNA]</scope>
    <source>
        <strain evidence="3 4">M0104</strain>
    </source>
</reference>
<evidence type="ECO:0000256" key="1">
    <source>
        <dbReference type="SAM" id="MobiDB-lite"/>
    </source>
</evidence>
<dbReference type="AlphaFoldDB" id="A0A845BCU1"/>
<dbReference type="Proteomes" id="UP000460715">
    <property type="component" value="Unassembled WGS sequence"/>
</dbReference>
<feature type="region of interest" description="Disordered" evidence="1">
    <location>
        <begin position="26"/>
        <end position="76"/>
    </location>
</feature>
<evidence type="ECO:0000313" key="4">
    <source>
        <dbReference type="Proteomes" id="UP000460715"/>
    </source>
</evidence>
<evidence type="ECO:0000256" key="2">
    <source>
        <dbReference type="SAM" id="SignalP"/>
    </source>
</evidence>
<keyword evidence="4" id="KW-1185">Reference proteome</keyword>